<gene>
    <name evidence="6" type="ORF">FHX71_000015</name>
</gene>
<evidence type="ECO:0000256" key="4">
    <source>
        <dbReference type="ARBA" id="ARBA00023002"/>
    </source>
</evidence>
<dbReference type="SUPFAM" id="SSF51905">
    <property type="entry name" value="FAD/NAD(P)-binding domain"/>
    <property type="match status" value="1"/>
</dbReference>
<dbReference type="Proteomes" id="UP000540568">
    <property type="component" value="Unassembled WGS sequence"/>
</dbReference>
<dbReference type="EC" id="1.5.3.1" evidence="6"/>
<dbReference type="InterPro" id="IPR006076">
    <property type="entry name" value="FAD-dep_OxRdtase"/>
</dbReference>
<reference evidence="6 7" key="1">
    <citation type="submission" date="2020-07" db="EMBL/GenBank/DDBJ databases">
        <title>Sequencing the genomes of 1000 actinobacteria strains.</title>
        <authorList>
            <person name="Klenk H.-P."/>
        </authorList>
    </citation>
    <scope>NUCLEOTIDE SEQUENCE [LARGE SCALE GENOMIC DNA]</scope>
    <source>
        <strain evidence="6 7">DSM 44121</strain>
    </source>
</reference>
<dbReference type="PANTHER" id="PTHR10961">
    <property type="entry name" value="PEROXISOMAL SARCOSINE OXIDASE"/>
    <property type="match status" value="1"/>
</dbReference>
<dbReference type="SUPFAM" id="SSF54373">
    <property type="entry name" value="FAD-linked reductases, C-terminal domain"/>
    <property type="match status" value="1"/>
</dbReference>
<comment type="cofactor">
    <cofactor evidence="1">
        <name>FAD</name>
        <dbReference type="ChEBI" id="CHEBI:57692"/>
    </cofactor>
</comment>
<evidence type="ECO:0000256" key="2">
    <source>
        <dbReference type="ARBA" id="ARBA00022630"/>
    </source>
</evidence>
<accession>A0A7W3J4B2</accession>
<evidence type="ECO:0000259" key="5">
    <source>
        <dbReference type="Pfam" id="PF01266"/>
    </source>
</evidence>
<keyword evidence="2" id="KW-0285">Flavoprotein</keyword>
<dbReference type="AlphaFoldDB" id="A0A7W3J4B2"/>
<dbReference type="EMBL" id="JACGWV010000001">
    <property type="protein sequence ID" value="MBA8806073.1"/>
    <property type="molecule type" value="Genomic_DNA"/>
</dbReference>
<keyword evidence="7" id="KW-1185">Reference proteome</keyword>
<proteinExistence type="predicted"/>
<dbReference type="Gene3D" id="3.30.9.10">
    <property type="entry name" value="D-Amino Acid Oxidase, subunit A, domain 2"/>
    <property type="match status" value="1"/>
</dbReference>
<organism evidence="6 7">
    <name type="scientific">Promicromonospora sukumoe</name>
    <dbReference type="NCBI Taxonomy" id="88382"/>
    <lineage>
        <taxon>Bacteria</taxon>
        <taxon>Bacillati</taxon>
        <taxon>Actinomycetota</taxon>
        <taxon>Actinomycetes</taxon>
        <taxon>Micrococcales</taxon>
        <taxon>Promicromonosporaceae</taxon>
        <taxon>Promicromonospora</taxon>
    </lineage>
</organism>
<dbReference type="NCBIfam" id="NF008425">
    <property type="entry name" value="PRK11259.1"/>
    <property type="match status" value="1"/>
</dbReference>
<dbReference type="InterPro" id="IPR036188">
    <property type="entry name" value="FAD/NAD-bd_sf"/>
</dbReference>
<name>A0A7W3J4B2_9MICO</name>
<dbReference type="GO" id="GO:0008115">
    <property type="term" value="F:sarcosine oxidase activity"/>
    <property type="evidence" value="ECO:0007669"/>
    <property type="project" value="UniProtKB-EC"/>
</dbReference>
<dbReference type="InterPro" id="IPR045170">
    <property type="entry name" value="MTOX"/>
</dbReference>
<protein>
    <submittedName>
        <fullName evidence="6">Sarcosine oxidase</fullName>
        <ecNumber evidence="6">1.5.3.1</ecNumber>
    </submittedName>
</protein>
<sequence>MNTMTSDVVVVGLGGFGSAALWRLAERGVSVAGIDRFDVGHNLGSSHGLTRLFRVACMEHPGLAAVARRSLDLWTELGERYGESYVEQTGCLNVGGPGSRVIEGTTAAAAAAGVELDRLSHDELVRRYPQYAAYDDETVAVFDPEGGLCFPERNVKAQVRAAVEAGAEVYPGTRVTAVELVDGGVRVTTPTAVFEAAQAVVAAGAWNAKLLPGLPLRPRRTPLYWFAPKTDAEQAFDLSAFPSFIYELADGRGLWGHGSGDGFHIKIGLSDHGHDDTDPDELDRYIHPRTDVDRLAETVAAAFPQVDPVPVKAIPCMITNSPDEQFLVGRPGGDPRLVMAGGDSGHGFKHVAGVGELLAQIAVGEQTYGDVGFMNPDRFA</sequence>
<feature type="domain" description="FAD dependent oxidoreductase" evidence="5">
    <location>
        <begin position="7"/>
        <end position="360"/>
    </location>
</feature>
<evidence type="ECO:0000256" key="1">
    <source>
        <dbReference type="ARBA" id="ARBA00001974"/>
    </source>
</evidence>
<evidence type="ECO:0000313" key="6">
    <source>
        <dbReference type="EMBL" id="MBA8806073.1"/>
    </source>
</evidence>
<dbReference type="Pfam" id="PF01266">
    <property type="entry name" value="DAO"/>
    <property type="match status" value="1"/>
</dbReference>
<dbReference type="Gene3D" id="3.50.50.60">
    <property type="entry name" value="FAD/NAD(P)-binding domain"/>
    <property type="match status" value="1"/>
</dbReference>
<keyword evidence="3" id="KW-0274">FAD</keyword>
<comment type="caution">
    <text evidence="6">The sequence shown here is derived from an EMBL/GenBank/DDBJ whole genome shotgun (WGS) entry which is preliminary data.</text>
</comment>
<keyword evidence="4 6" id="KW-0560">Oxidoreductase</keyword>
<evidence type="ECO:0000313" key="7">
    <source>
        <dbReference type="Proteomes" id="UP000540568"/>
    </source>
</evidence>
<dbReference type="PANTHER" id="PTHR10961:SF7">
    <property type="entry name" value="FAD DEPENDENT OXIDOREDUCTASE DOMAIN-CONTAINING PROTEIN"/>
    <property type="match status" value="1"/>
</dbReference>
<evidence type="ECO:0000256" key="3">
    <source>
        <dbReference type="ARBA" id="ARBA00022827"/>
    </source>
</evidence>
<dbReference type="GO" id="GO:0050660">
    <property type="term" value="F:flavin adenine dinucleotide binding"/>
    <property type="evidence" value="ECO:0007669"/>
    <property type="project" value="InterPro"/>
</dbReference>